<dbReference type="InParanoid" id="A0A7M7LMX2"/>
<gene>
    <name evidence="2" type="primary">100114933</name>
</gene>
<keyword evidence="3" id="KW-1185">Reference proteome</keyword>
<protein>
    <submittedName>
        <fullName evidence="2">Uncharacterized protein</fullName>
    </submittedName>
</protein>
<proteinExistence type="predicted"/>
<dbReference type="EnsemblMetazoa" id="XM_001608142">
    <property type="protein sequence ID" value="XP_001608192"/>
    <property type="gene ID" value="LOC100114933"/>
</dbReference>
<dbReference type="AlphaFoldDB" id="A0A7M7LMX2"/>
<organism evidence="2 3">
    <name type="scientific">Nasonia vitripennis</name>
    <name type="common">Parasitic wasp</name>
    <dbReference type="NCBI Taxonomy" id="7425"/>
    <lineage>
        <taxon>Eukaryota</taxon>
        <taxon>Metazoa</taxon>
        <taxon>Ecdysozoa</taxon>
        <taxon>Arthropoda</taxon>
        <taxon>Hexapoda</taxon>
        <taxon>Insecta</taxon>
        <taxon>Pterygota</taxon>
        <taxon>Neoptera</taxon>
        <taxon>Endopterygota</taxon>
        <taxon>Hymenoptera</taxon>
        <taxon>Apocrita</taxon>
        <taxon>Proctotrupomorpha</taxon>
        <taxon>Chalcidoidea</taxon>
        <taxon>Pteromalidae</taxon>
        <taxon>Pteromalinae</taxon>
        <taxon>Nasonia</taxon>
    </lineage>
</organism>
<accession>A0A7M7LMX2</accession>
<keyword evidence="1" id="KW-0175">Coiled coil</keyword>
<evidence type="ECO:0000313" key="2">
    <source>
        <dbReference type="EnsemblMetazoa" id="XP_001608192"/>
    </source>
</evidence>
<reference evidence="2" key="1">
    <citation type="submission" date="2021-01" db="UniProtKB">
        <authorList>
            <consortium name="EnsemblMetazoa"/>
        </authorList>
    </citation>
    <scope>IDENTIFICATION</scope>
</reference>
<dbReference type="SMR" id="A0A7M7LMX2"/>
<dbReference type="KEGG" id="nvi:100114933"/>
<evidence type="ECO:0000313" key="3">
    <source>
        <dbReference type="Proteomes" id="UP000002358"/>
    </source>
</evidence>
<feature type="coiled-coil region" evidence="1">
    <location>
        <begin position="27"/>
        <end position="86"/>
    </location>
</feature>
<name>A0A7M7LMX2_NASVI</name>
<dbReference type="Proteomes" id="UP000002358">
    <property type="component" value="Chromosome 1"/>
</dbReference>
<sequence length="172" mass="20360">MAGTGSRKEDAISILKNDVYNTRVNTLNMMRKTLADQRKQADELLKKMDAYTERFIRRLQKQDKALAIVTQNIERHQQKLLEVTKQLEDPAHQGDDKKLLLNGLVVKYTKELDEMKHGEMKIEEKFKAARDWINDKIKRSGRTMGEYMRYIKILETQIKEMKEVLKEEIEDF</sequence>
<evidence type="ECO:0000256" key="1">
    <source>
        <dbReference type="SAM" id="Coils"/>
    </source>
</evidence>